<feature type="region of interest" description="Disordered" evidence="1">
    <location>
        <begin position="394"/>
        <end position="427"/>
    </location>
</feature>
<dbReference type="Proteomes" id="UP000218334">
    <property type="component" value="Unassembled WGS sequence"/>
</dbReference>
<protein>
    <submittedName>
        <fullName evidence="2">Uncharacterized protein</fullName>
    </submittedName>
</protein>
<feature type="region of interest" description="Disordered" evidence="1">
    <location>
        <begin position="1"/>
        <end position="21"/>
    </location>
</feature>
<keyword evidence="3" id="KW-1185">Reference proteome</keyword>
<feature type="region of interest" description="Disordered" evidence="1">
    <location>
        <begin position="552"/>
        <end position="577"/>
    </location>
</feature>
<evidence type="ECO:0000313" key="2">
    <source>
        <dbReference type="EMBL" id="PBK70547.1"/>
    </source>
</evidence>
<feature type="compositionally biased region" description="Polar residues" evidence="1">
    <location>
        <begin position="1"/>
        <end position="14"/>
    </location>
</feature>
<name>A0A2H3C130_9AGAR</name>
<gene>
    <name evidence="2" type="ORF">ARMSODRAFT_1018079</name>
</gene>
<accession>A0A2H3C130</accession>
<dbReference type="EMBL" id="KZ293426">
    <property type="protein sequence ID" value="PBK70547.1"/>
    <property type="molecule type" value="Genomic_DNA"/>
</dbReference>
<dbReference type="AlphaFoldDB" id="A0A2H3C130"/>
<proteinExistence type="predicted"/>
<reference evidence="3" key="1">
    <citation type="journal article" date="2017" name="Nat. Ecol. Evol.">
        <title>Genome expansion and lineage-specific genetic innovations in the forest pathogenic fungi Armillaria.</title>
        <authorList>
            <person name="Sipos G."/>
            <person name="Prasanna A.N."/>
            <person name="Walter M.C."/>
            <person name="O'Connor E."/>
            <person name="Balint B."/>
            <person name="Krizsan K."/>
            <person name="Kiss B."/>
            <person name="Hess J."/>
            <person name="Varga T."/>
            <person name="Slot J."/>
            <person name="Riley R."/>
            <person name="Boka B."/>
            <person name="Rigling D."/>
            <person name="Barry K."/>
            <person name="Lee J."/>
            <person name="Mihaltcheva S."/>
            <person name="LaButti K."/>
            <person name="Lipzen A."/>
            <person name="Waldron R."/>
            <person name="Moloney N.M."/>
            <person name="Sperisen C."/>
            <person name="Kredics L."/>
            <person name="Vagvoelgyi C."/>
            <person name="Patrignani A."/>
            <person name="Fitzpatrick D."/>
            <person name="Nagy I."/>
            <person name="Doyle S."/>
            <person name="Anderson J.B."/>
            <person name="Grigoriev I.V."/>
            <person name="Gueldener U."/>
            <person name="Muensterkoetter M."/>
            <person name="Nagy L.G."/>
        </authorList>
    </citation>
    <scope>NUCLEOTIDE SEQUENCE [LARGE SCALE GENOMIC DNA]</scope>
    <source>
        <strain evidence="3">28-4</strain>
    </source>
</reference>
<evidence type="ECO:0000313" key="3">
    <source>
        <dbReference type="Proteomes" id="UP000218334"/>
    </source>
</evidence>
<evidence type="ECO:0000256" key="1">
    <source>
        <dbReference type="SAM" id="MobiDB-lite"/>
    </source>
</evidence>
<organism evidence="2 3">
    <name type="scientific">Armillaria solidipes</name>
    <dbReference type="NCBI Taxonomy" id="1076256"/>
    <lineage>
        <taxon>Eukaryota</taxon>
        <taxon>Fungi</taxon>
        <taxon>Dikarya</taxon>
        <taxon>Basidiomycota</taxon>
        <taxon>Agaricomycotina</taxon>
        <taxon>Agaricomycetes</taxon>
        <taxon>Agaricomycetidae</taxon>
        <taxon>Agaricales</taxon>
        <taxon>Marasmiineae</taxon>
        <taxon>Physalacriaceae</taxon>
        <taxon>Armillaria</taxon>
    </lineage>
</organism>
<sequence length="577" mass="65121">MSQPAPHENPSTGVPSDEWDSDDFFDFASFINEDSDVDLDISVEGDSSAPTISKGLHGCHPYLDVGTTEDAIIGELHIPGLPVPHENPSTGVPSDEWESVSFSDFASFVNEDWDFDLDISVKGDSSALTISGCHPYLDVGTIEDVIIGVLPIPGLYRYAIRLDYSSEQFSWLADRGPLFESAVLTDCTLTFFKCLYLLWFEKWPTFDEAKREQRKIEIFTLYIMGLKDRWIDHGPKPLQWTLVQVFKRLDWLEEIVTAEYDKINYESEFTRIHFYGQVVGDYDGNKRFWLDQDALIHCSGAANECQIQLHLGMAWLIITCLMPTSQIQPCFAKYKDSTAVYSLTMLQQFYDTVTATTKRLKVPNIDSNAARPEDGTSRWPLQLFHPHIMHQPVNPPDAPSEDSCACPKPSQMPLAPPSIPNSETRQRNSKACVEGWNWSSESDDEPFYGLRLKHSNRTGRRCNAQPRWWEEIGKTTPSMKAASAPVTGPMDNRMDDRPVTQQLLPSTLATLKLSISHDPLPQFSHFVLTPRIIYHRQICPITTMSSTAPAPLAKNSSNVHNPGISQQDSTRWIPSRT</sequence>